<dbReference type="PANTHER" id="PTHR10806">
    <property type="entry name" value="SIGNAL PEPTIDASE COMPLEX CATALYTIC SUBUNIT SEC11"/>
    <property type="match status" value="1"/>
</dbReference>
<evidence type="ECO:0000256" key="13">
    <source>
        <dbReference type="SAM" id="Phobius"/>
    </source>
</evidence>
<keyword evidence="6" id="KW-0735">Signal-anchor</keyword>
<keyword evidence="7 13" id="KW-1133">Transmembrane helix</keyword>
<dbReference type="SUPFAM" id="SSF51306">
    <property type="entry name" value="LexA/Signal peptidase"/>
    <property type="match status" value="1"/>
</dbReference>
<dbReference type="PRINTS" id="PR00728">
    <property type="entry name" value="SIGNALPTASE"/>
</dbReference>
<comment type="function">
    <text evidence="10">Catalytic component of the signal peptidase complex (SPC) which catalyzes the cleavage of N-terminal signal sequences from nascent proteins as they are translocated into the lumen of the endoplasmic reticulum. Specifically cleaves N-terminal signal peptides that contain a hydrophobic alpha-helix (h-region) shorter than 18-20 amino acids.</text>
</comment>
<keyword evidence="4 14" id="KW-0378">Hydrolase</keyword>
<dbReference type="NCBIfam" id="TIGR02228">
    <property type="entry name" value="sigpep_I_arch"/>
    <property type="match status" value="1"/>
</dbReference>
<evidence type="ECO:0000256" key="8">
    <source>
        <dbReference type="ARBA" id="ARBA00023136"/>
    </source>
</evidence>
<comment type="caution">
    <text evidence="14">The sequence shown here is derived from an EMBL/GenBank/DDBJ whole genome shotgun (WGS) entry which is preliminary data.</text>
</comment>
<dbReference type="InterPro" id="IPR019533">
    <property type="entry name" value="Peptidase_S26"/>
</dbReference>
<keyword evidence="3 13" id="KW-0812">Transmembrane</keyword>
<dbReference type="InterPro" id="IPR036286">
    <property type="entry name" value="LexA/Signal_pep-like_sf"/>
</dbReference>
<feature type="transmembrane region" description="Helical" evidence="13">
    <location>
        <begin position="29"/>
        <end position="50"/>
    </location>
</feature>
<evidence type="ECO:0000256" key="1">
    <source>
        <dbReference type="ARBA" id="ARBA00004648"/>
    </source>
</evidence>
<name>A0A9D2SNM1_9FIRM</name>
<dbReference type="GO" id="GO:0004252">
    <property type="term" value="F:serine-type endopeptidase activity"/>
    <property type="evidence" value="ECO:0007669"/>
    <property type="project" value="UniProtKB-UniRule"/>
</dbReference>
<evidence type="ECO:0000313" key="14">
    <source>
        <dbReference type="EMBL" id="HJC15942.1"/>
    </source>
</evidence>
<evidence type="ECO:0000313" key="15">
    <source>
        <dbReference type="Proteomes" id="UP000823849"/>
    </source>
</evidence>
<feature type="compositionally biased region" description="Basic residues" evidence="12">
    <location>
        <begin position="171"/>
        <end position="180"/>
    </location>
</feature>
<dbReference type="PANTHER" id="PTHR10806:SF6">
    <property type="entry name" value="SIGNAL PEPTIDASE COMPLEX CATALYTIC SUBUNIT SEC11"/>
    <property type="match status" value="1"/>
</dbReference>
<feature type="transmembrane region" description="Helical" evidence="13">
    <location>
        <begin position="147"/>
        <end position="165"/>
    </location>
</feature>
<proteinExistence type="predicted"/>
<dbReference type="PROSITE" id="PS00501">
    <property type="entry name" value="SPASE_I_1"/>
    <property type="match status" value="1"/>
</dbReference>
<dbReference type="AlphaFoldDB" id="A0A9D2SNM1"/>
<dbReference type="EC" id="3.4.21.89" evidence="11"/>
<evidence type="ECO:0000256" key="6">
    <source>
        <dbReference type="ARBA" id="ARBA00022968"/>
    </source>
</evidence>
<keyword evidence="8 13" id="KW-0472">Membrane</keyword>
<reference evidence="14" key="2">
    <citation type="submission" date="2021-04" db="EMBL/GenBank/DDBJ databases">
        <authorList>
            <person name="Gilroy R."/>
        </authorList>
    </citation>
    <scope>NUCLEOTIDE SEQUENCE</scope>
    <source>
        <strain evidence="14">CHK185-5351</strain>
    </source>
</reference>
<protein>
    <recommendedName>
        <fullName evidence="9 11">Signal peptidase I</fullName>
        <ecNumber evidence="11">3.4.21.89</ecNumber>
    </recommendedName>
</protein>
<dbReference type="InterPro" id="IPR001733">
    <property type="entry name" value="Peptidase_S26B"/>
</dbReference>
<feature type="region of interest" description="Disordered" evidence="12">
    <location>
        <begin position="170"/>
        <end position="232"/>
    </location>
</feature>
<evidence type="ECO:0000256" key="11">
    <source>
        <dbReference type="NCBIfam" id="TIGR02228"/>
    </source>
</evidence>
<feature type="compositionally biased region" description="Basic and acidic residues" evidence="12">
    <location>
        <begin position="198"/>
        <end position="213"/>
    </location>
</feature>
<evidence type="ECO:0000256" key="10">
    <source>
        <dbReference type="ARBA" id="ARBA00045533"/>
    </source>
</evidence>
<dbReference type="CDD" id="cd06530">
    <property type="entry name" value="S26_SPase_I"/>
    <property type="match status" value="1"/>
</dbReference>
<comment type="subcellular location">
    <subcellularLocation>
        <location evidence="1">Endoplasmic reticulum membrane</location>
        <topology evidence="1">Single-pass type II membrane protein</topology>
    </subcellularLocation>
</comment>
<evidence type="ECO:0000256" key="3">
    <source>
        <dbReference type="ARBA" id="ARBA00022692"/>
    </source>
</evidence>
<evidence type="ECO:0000256" key="4">
    <source>
        <dbReference type="ARBA" id="ARBA00022801"/>
    </source>
</evidence>
<sequence>MKKEQKQTYRRIAGQNGWRKGRKRRYLRSLSLLAVLLPAAVIFGSAAVRFRPYVVLSGSMEPALQVGSVVWVDVRKTEAGIGDAVTFERDGRTVTHRIVGKTEKGYLTKGDANREADSSPVESGEVVGTVVFHLPYLGYGVLWLQRYRILLLGGGSTVLAVLFLLPEGKTRKSSRKRRKTNSSAGLQQRKKTGKRERSKTYEEKKNSGNDRSRNPVYTSDSGKYSGLSHRQR</sequence>
<dbReference type="Proteomes" id="UP000823849">
    <property type="component" value="Unassembled WGS sequence"/>
</dbReference>
<accession>A0A9D2SNM1</accession>
<dbReference type="GO" id="GO:0006465">
    <property type="term" value="P:signal peptide processing"/>
    <property type="evidence" value="ECO:0007669"/>
    <property type="project" value="UniProtKB-UniRule"/>
</dbReference>
<evidence type="ECO:0000256" key="5">
    <source>
        <dbReference type="ARBA" id="ARBA00022824"/>
    </source>
</evidence>
<dbReference type="EMBL" id="DWWU01000037">
    <property type="protein sequence ID" value="HJC15942.1"/>
    <property type="molecule type" value="Genomic_DNA"/>
</dbReference>
<evidence type="ECO:0000256" key="12">
    <source>
        <dbReference type="SAM" id="MobiDB-lite"/>
    </source>
</evidence>
<keyword evidence="2" id="KW-0645">Protease</keyword>
<evidence type="ECO:0000256" key="2">
    <source>
        <dbReference type="ARBA" id="ARBA00022670"/>
    </source>
</evidence>
<evidence type="ECO:0000256" key="7">
    <source>
        <dbReference type="ARBA" id="ARBA00022989"/>
    </source>
</evidence>
<dbReference type="GO" id="GO:0016020">
    <property type="term" value="C:membrane"/>
    <property type="evidence" value="ECO:0007669"/>
    <property type="project" value="UniProtKB-UniRule"/>
</dbReference>
<reference evidence="14" key="1">
    <citation type="journal article" date="2021" name="PeerJ">
        <title>Extensive microbial diversity within the chicken gut microbiome revealed by metagenomics and culture.</title>
        <authorList>
            <person name="Gilroy R."/>
            <person name="Ravi A."/>
            <person name="Getino M."/>
            <person name="Pursley I."/>
            <person name="Horton D.L."/>
            <person name="Alikhan N.F."/>
            <person name="Baker D."/>
            <person name="Gharbi K."/>
            <person name="Hall N."/>
            <person name="Watson M."/>
            <person name="Adriaenssens E.M."/>
            <person name="Foster-Nyarko E."/>
            <person name="Jarju S."/>
            <person name="Secka A."/>
            <person name="Antonio M."/>
            <person name="Oren A."/>
            <person name="Chaudhuri R.R."/>
            <person name="La Ragione R."/>
            <person name="Hildebrand F."/>
            <person name="Pallen M.J."/>
        </authorList>
    </citation>
    <scope>NUCLEOTIDE SEQUENCE</scope>
    <source>
        <strain evidence="14">CHK185-5351</strain>
    </source>
</reference>
<evidence type="ECO:0000256" key="9">
    <source>
        <dbReference type="ARBA" id="ARBA00033305"/>
    </source>
</evidence>
<gene>
    <name evidence="14" type="ORF">H9705_08995</name>
</gene>
<feature type="compositionally biased region" description="Basic residues" evidence="12">
    <location>
        <begin position="188"/>
        <end position="197"/>
    </location>
</feature>
<keyword evidence="5" id="KW-0256">Endoplasmic reticulum</keyword>
<dbReference type="GO" id="GO:0009003">
    <property type="term" value="F:signal peptidase activity"/>
    <property type="evidence" value="ECO:0007669"/>
    <property type="project" value="UniProtKB-EC"/>
</dbReference>
<dbReference type="InterPro" id="IPR019756">
    <property type="entry name" value="Pept_S26A_signal_pept_1_Ser-AS"/>
</dbReference>
<organism evidence="14 15">
    <name type="scientific">Candidatus Fusicatenibacter intestinigallinarum</name>
    <dbReference type="NCBI Taxonomy" id="2838598"/>
    <lineage>
        <taxon>Bacteria</taxon>
        <taxon>Bacillati</taxon>
        <taxon>Bacillota</taxon>
        <taxon>Clostridia</taxon>
        <taxon>Lachnospirales</taxon>
        <taxon>Lachnospiraceae</taxon>
        <taxon>Fusicatenibacter</taxon>
    </lineage>
</organism>